<dbReference type="Proteomes" id="UP000478571">
    <property type="component" value="Unassembled WGS sequence"/>
</dbReference>
<evidence type="ECO:0008006" key="4">
    <source>
        <dbReference type="Google" id="ProtNLM"/>
    </source>
</evidence>
<evidence type="ECO:0000313" key="3">
    <source>
        <dbReference type="Proteomes" id="UP000478571"/>
    </source>
</evidence>
<protein>
    <recommendedName>
        <fullName evidence="4">Secreted protein</fullName>
    </recommendedName>
</protein>
<proteinExistence type="predicted"/>
<comment type="caution">
    <text evidence="2">The sequence shown here is derived from an EMBL/GenBank/DDBJ whole genome shotgun (WGS) entry which is preliminary data.</text>
</comment>
<dbReference type="RefSeq" id="WP_160929949.1">
    <property type="nucleotide sequence ID" value="NZ_WWEU01000003.1"/>
</dbReference>
<accession>A0A6L8LUU0</accession>
<organism evidence="2 3">
    <name type="scientific">Vibrio tetraodonis subsp. pristinus</name>
    <dbReference type="NCBI Taxonomy" id="2695891"/>
    <lineage>
        <taxon>Bacteria</taxon>
        <taxon>Pseudomonadati</taxon>
        <taxon>Pseudomonadota</taxon>
        <taxon>Gammaproteobacteria</taxon>
        <taxon>Vibrionales</taxon>
        <taxon>Vibrionaceae</taxon>
        <taxon>Vibrio</taxon>
    </lineage>
</organism>
<feature type="chain" id="PRO_5026658576" description="Secreted protein" evidence="1">
    <location>
        <begin position="30"/>
        <end position="149"/>
    </location>
</feature>
<keyword evidence="1" id="KW-0732">Signal</keyword>
<sequence length="149" mass="15755">MQHTLKHTLITFLSILAMLMTSYVSSAMAANSMPSAFMPLTGMPCHTQEIDALATSTEINQLSPNEDCHSMASSSFGSSDKSVSDILSHCQEANSCIDSCCPSVSSSVPYPIDTLSSQGIVPISLALHQSLKLDLAVAHSDGLLRPPSL</sequence>
<evidence type="ECO:0000256" key="1">
    <source>
        <dbReference type="SAM" id="SignalP"/>
    </source>
</evidence>
<dbReference type="AlphaFoldDB" id="A0A6L8LUU0"/>
<name>A0A6L8LUU0_9VIBR</name>
<feature type="signal peptide" evidence="1">
    <location>
        <begin position="1"/>
        <end position="29"/>
    </location>
</feature>
<dbReference type="EMBL" id="WWEU01000003">
    <property type="protein sequence ID" value="MYM59867.1"/>
    <property type="molecule type" value="Genomic_DNA"/>
</dbReference>
<gene>
    <name evidence="2" type="ORF">GTG28_11590</name>
</gene>
<evidence type="ECO:0000313" key="2">
    <source>
        <dbReference type="EMBL" id="MYM59867.1"/>
    </source>
</evidence>
<keyword evidence="3" id="KW-1185">Reference proteome</keyword>
<reference evidence="2 3" key="1">
    <citation type="submission" date="2020-01" db="EMBL/GenBank/DDBJ databases">
        <title>Draft Genome Sequence of Vibrio sp. strain OCN044, Isolated from a Healthy Coral at Palmyra Atoll.</title>
        <authorList>
            <person name="Videau P."/>
            <person name="Loughran R."/>
            <person name="Esquivel A."/>
            <person name="Deadmond M."/>
            <person name="Paddock B.E."/>
            <person name="Saw J.H."/>
            <person name="Ushijima B."/>
        </authorList>
    </citation>
    <scope>NUCLEOTIDE SEQUENCE [LARGE SCALE GENOMIC DNA]</scope>
    <source>
        <strain evidence="2 3">OCN044</strain>
    </source>
</reference>